<dbReference type="PROSITE" id="PS51898">
    <property type="entry name" value="TYR_RECOMBINASE"/>
    <property type="match status" value="1"/>
</dbReference>
<feature type="region of interest" description="Disordered" evidence="2">
    <location>
        <begin position="302"/>
        <end position="336"/>
    </location>
</feature>
<organism evidence="4 5">
    <name type="scientific">Novymonas esmeraldas</name>
    <dbReference type="NCBI Taxonomy" id="1808958"/>
    <lineage>
        <taxon>Eukaryota</taxon>
        <taxon>Discoba</taxon>
        <taxon>Euglenozoa</taxon>
        <taxon>Kinetoplastea</taxon>
        <taxon>Metakinetoplastina</taxon>
        <taxon>Trypanosomatida</taxon>
        <taxon>Trypanosomatidae</taxon>
        <taxon>Novymonas</taxon>
    </lineage>
</organism>
<reference evidence="4 5" key="1">
    <citation type="journal article" date="2021" name="MBio">
        <title>A New Model Trypanosomatid, Novymonas esmeraldas: Genomic Perception of Its 'Candidatus Pandoraea novymonadis' Endosymbiont.</title>
        <authorList>
            <person name="Zakharova A."/>
            <person name="Saura A."/>
            <person name="Butenko A."/>
            <person name="Podesvova L."/>
            <person name="Warmusova S."/>
            <person name="Kostygov A.Y."/>
            <person name="Nenarokova A."/>
            <person name="Lukes J."/>
            <person name="Opperdoes F.R."/>
            <person name="Yurchenko V."/>
        </authorList>
    </citation>
    <scope>NUCLEOTIDE SEQUENCE [LARGE SCALE GENOMIC DNA]</scope>
    <source>
        <strain evidence="4 5">E262AT.01</strain>
    </source>
</reference>
<name>A0AAW0EZ49_9TRYP</name>
<dbReference type="Gene3D" id="1.10.443.10">
    <property type="entry name" value="Intergrase catalytic core"/>
    <property type="match status" value="1"/>
</dbReference>
<dbReference type="SUPFAM" id="SSF56349">
    <property type="entry name" value="DNA breaking-rejoining enzymes"/>
    <property type="match status" value="1"/>
</dbReference>
<evidence type="ECO:0000313" key="4">
    <source>
        <dbReference type="EMBL" id="KAK7199243.1"/>
    </source>
</evidence>
<protein>
    <submittedName>
        <fullName evidence="4">Phage integrase family</fullName>
    </submittedName>
</protein>
<feature type="compositionally biased region" description="Low complexity" evidence="2">
    <location>
        <begin position="313"/>
        <end position="324"/>
    </location>
</feature>
<evidence type="ECO:0000256" key="2">
    <source>
        <dbReference type="SAM" id="MobiDB-lite"/>
    </source>
</evidence>
<keyword evidence="1" id="KW-0233">DNA recombination</keyword>
<feature type="domain" description="Tyr recombinase" evidence="3">
    <location>
        <begin position="482"/>
        <end position="662"/>
    </location>
</feature>
<sequence>MELRILDSAPSWPVHRDLQKRLKRIWPDVELVFCPCQRQKRDSEDCGIFMTANFLAHHLGIELVPSPTLPARLRTILATATATKPTRTEFLTEVRRALASPTPQSPPPRSTENVSSGGLPIPTPRSGARKTTTVSPAPSLSGGAAPVESWEAAYHSCEPSARENGMGYMLAASVLASRADGVYRSLTMGAVRERVRRCNFAAGRPASVAEALQRLGHSPLKYGTQGAQTQPRVLSEERWDDRAFLLLERETPATVLPTALQGFVFALGATHHPDVLSRTRQAGHYTVTRDVGAARVALYVLRERDREQPAPSTGRRPGTPRGPTMRTERAEDDPQVEMEVARRTGLSMPLNWSGRYPGGCACPREWFIHPGKPPQVAQVAWTAMSPQVREQHRTWLQHLAAMPADLLSLPLHKAAVELVRRMACARQWKWSTIARHYATIQAALLQLPLYTNQTTPIDLAAEPEWRYATAGARRFERETIPDPPAPLTVAEYGQVHRRLSDSPEAQVYAALMWACAARAGDIGHLMVRDIHFGSPIPPDSVRLQLTIRRGKGARFRGPYPIPTVLTRQDASALQGLMGQRAAQGRLFPNEPPLRTRVAAAVKAVNSSAALPSFRKGAARHLAASGVPEEALMRVTGHTRVETLRRYLGYGLQATAEDVAVQDGVNAALNPPSTLDASHLTHAT</sequence>
<keyword evidence="5" id="KW-1185">Reference proteome</keyword>
<feature type="region of interest" description="Disordered" evidence="2">
    <location>
        <begin position="98"/>
        <end position="142"/>
    </location>
</feature>
<gene>
    <name evidence="4" type="ORF">NESM_000894800</name>
</gene>
<dbReference type="InterPro" id="IPR013762">
    <property type="entry name" value="Integrase-like_cat_sf"/>
</dbReference>
<evidence type="ECO:0000259" key="3">
    <source>
        <dbReference type="PROSITE" id="PS51898"/>
    </source>
</evidence>
<dbReference type="InterPro" id="IPR002104">
    <property type="entry name" value="Integrase_catalytic"/>
</dbReference>
<proteinExistence type="predicted"/>
<evidence type="ECO:0000313" key="5">
    <source>
        <dbReference type="Proteomes" id="UP001430356"/>
    </source>
</evidence>
<dbReference type="GO" id="GO:0015074">
    <property type="term" value="P:DNA integration"/>
    <property type="evidence" value="ECO:0007669"/>
    <property type="project" value="InterPro"/>
</dbReference>
<feature type="compositionally biased region" description="Polar residues" evidence="2">
    <location>
        <begin position="129"/>
        <end position="138"/>
    </location>
</feature>
<dbReference type="EMBL" id="JAECZO010000254">
    <property type="protein sequence ID" value="KAK7199243.1"/>
    <property type="molecule type" value="Genomic_DNA"/>
</dbReference>
<evidence type="ECO:0000256" key="1">
    <source>
        <dbReference type="ARBA" id="ARBA00023172"/>
    </source>
</evidence>
<dbReference type="GO" id="GO:0006310">
    <property type="term" value="P:DNA recombination"/>
    <property type="evidence" value="ECO:0007669"/>
    <property type="project" value="UniProtKB-KW"/>
</dbReference>
<accession>A0AAW0EZ49</accession>
<dbReference type="AlphaFoldDB" id="A0AAW0EZ49"/>
<dbReference type="GO" id="GO:0003677">
    <property type="term" value="F:DNA binding"/>
    <property type="evidence" value="ECO:0007669"/>
    <property type="project" value="InterPro"/>
</dbReference>
<dbReference type="InterPro" id="IPR011010">
    <property type="entry name" value="DNA_brk_join_enz"/>
</dbReference>
<dbReference type="Proteomes" id="UP001430356">
    <property type="component" value="Unassembled WGS sequence"/>
</dbReference>
<dbReference type="CDD" id="cd00397">
    <property type="entry name" value="DNA_BRE_C"/>
    <property type="match status" value="1"/>
</dbReference>
<comment type="caution">
    <text evidence="4">The sequence shown here is derived from an EMBL/GenBank/DDBJ whole genome shotgun (WGS) entry which is preliminary data.</text>
</comment>